<dbReference type="EMBL" id="RBNH01000003">
    <property type="protein sequence ID" value="RKO26130.1"/>
    <property type="molecule type" value="Genomic_DNA"/>
</dbReference>
<name>A0A3B0G1S5_PSEPS</name>
<evidence type="ECO:0000313" key="2">
    <source>
        <dbReference type="Proteomes" id="UP000273159"/>
    </source>
</evidence>
<organism evidence="1 2">
    <name type="scientific">Pseudarthrobacter phenanthrenivorans</name>
    <name type="common">Arthrobacter phenanthrenivorans</name>
    <dbReference type="NCBI Taxonomy" id="361575"/>
    <lineage>
        <taxon>Bacteria</taxon>
        <taxon>Bacillati</taxon>
        <taxon>Actinomycetota</taxon>
        <taxon>Actinomycetes</taxon>
        <taxon>Micrococcales</taxon>
        <taxon>Micrococcaceae</taxon>
        <taxon>Pseudarthrobacter</taxon>
    </lineage>
</organism>
<dbReference type="RefSeq" id="WP_120691788.1">
    <property type="nucleotide sequence ID" value="NZ_RBNH01000003.1"/>
</dbReference>
<dbReference type="AlphaFoldDB" id="A0A3B0G1S5"/>
<reference evidence="1 2" key="1">
    <citation type="submission" date="2018-10" db="EMBL/GenBank/DDBJ databases">
        <title>Genome-guide identification and characterization of bacteria that degrade polycyclic aromatic hydrocarbons and resist hexavalent chromium simultaneously.</title>
        <authorList>
            <person name="Feng H."/>
        </authorList>
    </citation>
    <scope>NUCLEOTIDE SEQUENCE [LARGE SCALE GENOMIC DNA]</scope>
    <source>
        <strain evidence="1 2">J015</strain>
    </source>
</reference>
<dbReference type="Proteomes" id="UP000273159">
    <property type="component" value="Unassembled WGS sequence"/>
</dbReference>
<protein>
    <submittedName>
        <fullName evidence="1">Uncharacterized protein</fullName>
    </submittedName>
</protein>
<evidence type="ECO:0000313" key="1">
    <source>
        <dbReference type="EMBL" id="RKO26130.1"/>
    </source>
</evidence>
<sequence>MSEAQRKADRRISLVQHDVDNLESAIEDPHERNLDERMDRVGDQVRARAAGPWDEQDAVFEEIRLGPSAEVVRRALLLGQELRLVSESGPRVTVYDTDWVVHFVTSPHSPTVTLHIEHQLGERISSIPWTAKLSEADVLTEITKEWMKARGNIQGVYLEKLFPDLAALLLFASRARRGGITGDPSVVSGLIQIVDDYWVITDERLFPKDKLWYTIEAFQLPDEGWVEHIHNKRWRGESGIDVAIEIARNVIDKSKQTGQDPIVARMEQLKKPE</sequence>
<gene>
    <name evidence="1" type="ORF">D7Z96_05140</name>
</gene>
<reference evidence="2" key="2">
    <citation type="submission" date="2018-10" db="EMBL/GenBank/DDBJ databases">
        <authorList>
            <person name="Wang Y."/>
            <person name="Wang J."/>
            <person name="Yang X."/>
            <person name="Wang Z."/>
            <person name="Huang Y."/>
        </authorList>
    </citation>
    <scope>NUCLEOTIDE SEQUENCE [LARGE SCALE GENOMIC DNA]</scope>
    <source>
        <strain evidence="2">J015</strain>
    </source>
</reference>
<accession>A0A3B0G1S5</accession>
<proteinExistence type="predicted"/>
<comment type="caution">
    <text evidence="1">The sequence shown here is derived from an EMBL/GenBank/DDBJ whole genome shotgun (WGS) entry which is preliminary data.</text>
</comment>